<feature type="transmembrane region" description="Helical" evidence="6">
    <location>
        <begin position="15"/>
        <end position="43"/>
    </location>
</feature>
<evidence type="ECO:0000256" key="4">
    <source>
        <dbReference type="ARBA" id="ARBA00022989"/>
    </source>
</evidence>
<dbReference type="Proteomes" id="UP001172673">
    <property type="component" value="Unassembled WGS sequence"/>
</dbReference>
<dbReference type="PANTHER" id="PTHR43791">
    <property type="entry name" value="PERMEASE-RELATED"/>
    <property type="match status" value="1"/>
</dbReference>
<dbReference type="GO" id="GO:0016020">
    <property type="term" value="C:membrane"/>
    <property type="evidence" value="ECO:0007669"/>
    <property type="project" value="UniProtKB-SubCell"/>
</dbReference>
<feature type="transmembrane region" description="Helical" evidence="6">
    <location>
        <begin position="127"/>
        <end position="149"/>
    </location>
</feature>
<keyword evidence="3 6" id="KW-0812">Transmembrane</keyword>
<evidence type="ECO:0000256" key="2">
    <source>
        <dbReference type="ARBA" id="ARBA00022448"/>
    </source>
</evidence>
<accession>A0AA38X654</accession>
<name>A0AA38X654_9EURO</name>
<gene>
    <name evidence="7" type="ORF">H2200_007653</name>
</gene>
<proteinExistence type="predicted"/>
<reference evidence="7" key="1">
    <citation type="submission" date="2022-10" db="EMBL/GenBank/DDBJ databases">
        <title>Culturing micro-colonial fungi from biological soil crusts in the Mojave desert and describing Neophaeococcomyces mojavensis, and introducing the new genera and species Taxawa tesnikishii.</title>
        <authorList>
            <person name="Kurbessoian T."/>
            <person name="Stajich J.E."/>
        </authorList>
    </citation>
    <scope>NUCLEOTIDE SEQUENCE</scope>
    <source>
        <strain evidence="7">TK_41</strain>
    </source>
</reference>
<dbReference type="PANTHER" id="PTHR43791:SF63">
    <property type="entry name" value="HIGH AFFINITY CYSTEINE TRANSPORTER"/>
    <property type="match status" value="1"/>
</dbReference>
<evidence type="ECO:0000313" key="8">
    <source>
        <dbReference type="Proteomes" id="UP001172673"/>
    </source>
</evidence>
<keyword evidence="8" id="KW-1185">Reference proteome</keyword>
<dbReference type="InterPro" id="IPR036259">
    <property type="entry name" value="MFS_trans_sf"/>
</dbReference>
<evidence type="ECO:0000256" key="6">
    <source>
        <dbReference type="SAM" id="Phobius"/>
    </source>
</evidence>
<keyword evidence="5 6" id="KW-0472">Membrane</keyword>
<dbReference type="EMBL" id="JAPDRK010000011">
    <property type="protein sequence ID" value="KAJ9607575.1"/>
    <property type="molecule type" value="Genomic_DNA"/>
</dbReference>
<protein>
    <submittedName>
        <fullName evidence="7">Uncharacterized protein</fullName>
    </submittedName>
</protein>
<organism evidence="7 8">
    <name type="scientific">Cladophialophora chaetospira</name>
    <dbReference type="NCBI Taxonomy" id="386627"/>
    <lineage>
        <taxon>Eukaryota</taxon>
        <taxon>Fungi</taxon>
        <taxon>Dikarya</taxon>
        <taxon>Ascomycota</taxon>
        <taxon>Pezizomycotina</taxon>
        <taxon>Eurotiomycetes</taxon>
        <taxon>Chaetothyriomycetidae</taxon>
        <taxon>Chaetothyriales</taxon>
        <taxon>Herpotrichiellaceae</taxon>
        <taxon>Cladophialophora</taxon>
    </lineage>
</organism>
<evidence type="ECO:0000256" key="1">
    <source>
        <dbReference type="ARBA" id="ARBA00004141"/>
    </source>
</evidence>
<dbReference type="GO" id="GO:0033229">
    <property type="term" value="F:cysteine transmembrane transporter activity"/>
    <property type="evidence" value="ECO:0007669"/>
    <property type="project" value="TreeGrafter"/>
</dbReference>
<evidence type="ECO:0000313" key="7">
    <source>
        <dbReference type="EMBL" id="KAJ9607575.1"/>
    </source>
</evidence>
<evidence type="ECO:0000256" key="5">
    <source>
        <dbReference type="ARBA" id="ARBA00023136"/>
    </source>
</evidence>
<sequence>MAFARAVPVSQGQSLAFLAMIMLSLLQGIMIQPFAAGFIVYGLLFCHAAELRWKLSMIVTGGMTFLLSIFVFWFYPNNPAEARFLTPEERLHLVKKSTMQRPVRPSISKSRKASFARQDAPRYYPAWIIQIAISWVGTPTILLVIDFILSRRNKEQRAWIVEQEAMGKTGTGVIKRVDEGGEKTEVEVDMRLFDLTDLENSWFIYPL</sequence>
<dbReference type="AlphaFoldDB" id="A0AA38X654"/>
<dbReference type="SUPFAM" id="SSF103473">
    <property type="entry name" value="MFS general substrate transporter"/>
    <property type="match status" value="1"/>
</dbReference>
<comment type="subcellular location">
    <subcellularLocation>
        <location evidence="1">Membrane</location>
        <topology evidence="1">Multi-pass membrane protein</topology>
    </subcellularLocation>
</comment>
<evidence type="ECO:0000256" key="3">
    <source>
        <dbReference type="ARBA" id="ARBA00022692"/>
    </source>
</evidence>
<keyword evidence="4 6" id="KW-1133">Transmembrane helix</keyword>
<feature type="transmembrane region" description="Helical" evidence="6">
    <location>
        <begin position="55"/>
        <end position="75"/>
    </location>
</feature>
<comment type="caution">
    <text evidence="7">The sequence shown here is derived from an EMBL/GenBank/DDBJ whole genome shotgun (WGS) entry which is preliminary data.</text>
</comment>
<keyword evidence="2" id="KW-0813">Transport</keyword>